<keyword evidence="2" id="KW-1185">Reference proteome</keyword>
<name>A0ACC1Q315_9APHY</name>
<proteinExistence type="predicted"/>
<comment type="caution">
    <text evidence="1">The sequence shown here is derived from an EMBL/GenBank/DDBJ whole genome shotgun (WGS) entry which is preliminary data.</text>
</comment>
<reference evidence="1" key="1">
    <citation type="submission" date="2022-08" db="EMBL/GenBank/DDBJ databases">
        <title>Genome Sequence of Pycnoporus sanguineus.</title>
        <authorList>
            <person name="Buettner E."/>
        </authorList>
    </citation>
    <scope>NUCLEOTIDE SEQUENCE</scope>
    <source>
        <strain evidence="1">CG-C14</strain>
    </source>
</reference>
<organism evidence="1 2">
    <name type="scientific">Trametes sanguinea</name>
    <dbReference type="NCBI Taxonomy" id="158606"/>
    <lineage>
        <taxon>Eukaryota</taxon>
        <taxon>Fungi</taxon>
        <taxon>Dikarya</taxon>
        <taxon>Basidiomycota</taxon>
        <taxon>Agaricomycotina</taxon>
        <taxon>Agaricomycetes</taxon>
        <taxon>Polyporales</taxon>
        <taxon>Polyporaceae</taxon>
        <taxon>Trametes</taxon>
    </lineage>
</organism>
<dbReference type="Proteomes" id="UP001144978">
    <property type="component" value="Unassembled WGS sequence"/>
</dbReference>
<sequence length="78" mass="8937">MPERAEIFVQHKQVLYFIQHTDAQDRRLQAIWVDPTSDEQAKSSSNRLARAGLSIAFHLAQPYALCLDVSEVHRMTAE</sequence>
<dbReference type="EMBL" id="JANSHE010000844">
    <property type="protein sequence ID" value="KAJ3006573.1"/>
    <property type="molecule type" value="Genomic_DNA"/>
</dbReference>
<evidence type="ECO:0000313" key="2">
    <source>
        <dbReference type="Proteomes" id="UP001144978"/>
    </source>
</evidence>
<evidence type="ECO:0000313" key="1">
    <source>
        <dbReference type="EMBL" id="KAJ3006573.1"/>
    </source>
</evidence>
<accession>A0ACC1Q315</accession>
<protein>
    <submittedName>
        <fullName evidence="1">Uncharacterized protein</fullName>
    </submittedName>
</protein>
<gene>
    <name evidence="1" type="ORF">NUW54_g3885</name>
</gene>